<accession>A0ABV2MXW9</accession>
<comment type="function">
    <text evidence="1 10">Controls the rotational direction of flagella during chemotaxis.</text>
</comment>
<evidence type="ECO:0000256" key="9">
    <source>
        <dbReference type="ARBA" id="ARBA00023136"/>
    </source>
</evidence>
<keyword evidence="6 10" id="KW-0812">Transmembrane</keyword>
<proteinExistence type="inferred from homology"/>
<keyword evidence="11" id="KW-0969">Cilium</keyword>
<evidence type="ECO:0000313" key="11">
    <source>
        <dbReference type="EMBL" id="MET3791655.1"/>
    </source>
</evidence>
<keyword evidence="8 10" id="KW-1133">Transmembrane helix</keyword>
<sequence length="163" mass="17317">MAMADAETAPMAKGPSILIQIAMLAGLTVVALGMGWGAGAYLKSQQAAAPKPAQTKAAGSEAAPAASSVKLVTQDLPPITTNMAAPTETWVRMDLSLLLDLPLPTETVAAIHQDLLAFMRTVKMHQVEGPSGFQHLKADLRERAMIRSDGKVRDVLIRTLVYE</sequence>
<evidence type="ECO:0000256" key="2">
    <source>
        <dbReference type="ARBA" id="ARBA00004162"/>
    </source>
</evidence>
<keyword evidence="9 10" id="KW-0472">Membrane</keyword>
<dbReference type="EMBL" id="JBEPML010000005">
    <property type="protein sequence ID" value="MET3791655.1"/>
    <property type="molecule type" value="Genomic_DNA"/>
</dbReference>
<comment type="caution">
    <text evidence="11">The sequence shown here is derived from an EMBL/GenBank/DDBJ whole genome shotgun (WGS) entry which is preliminary data.</text>
</comment>
<name>A0ABV2MXW9_9HYPH</name>
<evidence type="ECO:0000256" key="4">
    <source>
        <dbReference type="ARBA" id="ARBA00022475"/>
    </source>
</evidence>
<evidence type="ECO:0000256" key="5">
    <source>
        <dbReference type="ARBA" id="ARBA00022500"/>
    </source>
</evidence>
<keyword evidence="12" id="KW-1185">Reference proteome</keyword>
<evidence type="ECO:0000256" key="6">
    <source>
        <dbReference type="ARBA" id="ARBA00022692"/>
    </source>
</evidence>
<keyword evidence="7 10" id="KW-0283">Flagellar rotation</keyword>
<dbReference type="RefSeq" id="WP_354193979.1">
    <property type="nucleotide sequence ID" value="NZ_JBEPML010000005.1"/>
</dbReference>
<evidence type="ECO:0000256" key="1">
    <source>
        <dbReference type="ARBA" id="ARBA00002254"/>
    </source>
</evidence>
<reference evidence="11 12" key="1">
    <citation type="submission" date="2024-06" db="EMBL/GenBank/DDBJ databases">
        <title>Genomic Encyclopedia of Type Strains, Phase IV (KMG-IV): sequencing the most valuable type-strain genomes for metagenomic binning, comparative biology and taxonomic classification.</title>
        <authorList>
            <person name="Goeker M."/>
        </authorList>
    </citation>
    <scope>NUCLEOTIDE SEQUENCE [LARGE SCALE GENOMIC DNA]</scope>
    <source>
        <strain evidence="11 12">DSM 27865</strain>
    </source>
</reference>
<comment type="similarity">
    <text evidence="3 10">Belongs to the FliL family.</text>
</comment>
<keyword evidence="11" id="KW-0966">Cell projection</keyword>
<gene>
    <name evidence="11" type="ORF">ABID37_001863</name>
</gene>
<evidence type="ECO:0000256" key="10">
    <source>
        <dbReference type="RuleBase" id="RU364125"/>
    </source>
</evidence>
<dbReference type="InterPro" id="IPR005503">
    <property type="entry name" value="FliL"/>
</dbReference>
<protein>
    <recommendedName>
        <fullName evidence="10">Flagellar protein FliL</fullName>
    </recommendedName>
</protein>
<keyword evidence="4" id="KW-1003">Cell membrane</keyword>
<dbReference type="Pfam" id="PF03748">
    <property type="entry name" value="FliL"/>
    <property type="match status" value="1"/>
</dbReference>
<evidence type="ECO:0000256" key="7">
    <source>
        <dbReference type="ARBA" id="ARBA00022779"/>
    </source>
</evidence>
<keyword evidence="11" id="KW-0282">Flagellum</keyword>
<comment type="subcellular location">
    <subcellularLocation>
        <location evidence="10">Cell inner membrane</location>
    </subcellularLocation>
    <subcellularLocation>
        <location evidence="2">Cell membrane</location>
        <topology evidence="2">Single-pass membrane protein</topology>
    </subcellularLocation>
</comment>
<dbReference type="Proteomes" id="UP001549076">
    <property type="component" value="Unassembled WGS sequence"/>
</dbReference>
<feature type="transmembrane region" description="Helical" evidence="10">
    <location>
        <begin position="17"/>
        <end position="42"/>
    </location>
</feature>
<keyword evidence="5 10" id="KW-0145">Chemotaxis</keyword>
<keyword evidence="10" id="KW-0997">Cell inner membrane</keyword>
<evidence type="ECO:0000313" key="12">
    <source>
        <dbReference type="Proteomes" id="UP001549076"/>
    </source>
</evidence>
<evidence type="ECO:0000256" key="8">
    <source>
        <dbReference type="ARBA" id="ARBA00022989"/>
    </source>
</evidence>
<evidence type="ECO:0000256" key="3">
    <source>
        <dbReference type="ARBA" id="ARBA00008281"/>
    </source>
</evidence>
<organism evidence="11 12">
    <name type="scientific">Aquamicrobium terrae</name>
    <dbReference type="NCBI Taxonomy" id="1324945"/>
    <lineage>
        <taxon>Bacteria</taxon>
        <taxon>Pseudomonadati</taxon>
        <taxon>Pseudomonadota</taxon>
        <taxon>Alphaproteobacteria</taxon>
        <taxon>Hyphomicrobiales</taxon>
        <taxon>Phyllobacteriaceae</taxon>
        <taxon>Aquamicrobium</taxon>
    </lineage>
</organism>